<comment type="subunit">
    <text evidence="2">Homodecamer; pentamer of dimers.</text>
</comment>
<dbReference type="Gene3D" id="3.20.20.60">
    <property type="entry name" value="Phosphoenolpyruvate-binding domains"/>
    <property type="match status" value="1"/>
</dbReference>
<dbReference type="GO" id="GO:0005737">
    <property type="term" value="C:cytoplasm"/>
    <property type="evidence" value="ECO:0007669"/>
    <property type="project" value="TreeGrafter"/>
</dbReference>
<dbReference type="EC" id="2.1.2.11" evidence="3"/>
<reference evidence="7" key="1">
    <citation type="journal article" date="2020" name="mSystems">
        <title>Genome- and Community-Level Interaction Insights into Carbon Utilization and Element Cycling Functions of Hydrothermarchaeota in Hydrothermal Sediment.</title>
        <authorList>
            <person name="Zhou Z."/>
            <person name="Liu Y."/>
            <person name="Xu W."/>
            <person name="Pan J."/>
            <person name="Luo Z.H."/>
            <person name="Li M."/>
        </authorList>
    </citation>
    <scope>NUCLEOTIDE SEQUENCE [LARGE SCALE GENOMIC DNA]</scope>
    <source>
        <strain evidence="7">SpSt-1233</strain>
    </source>
</reference>
<protein>
    <recommendedName>
        <fullName evidence="3">3-methyl-2-oxobutanoate hydroxymethyltransferase</fullName>
        <ecNumber evidence="3">2.1.2.11</ecNumber>
    </recommendedName>
</protein>
<feature type="non-terminal residue" evidence="7">
    <location>
        <position position="1"/>
    </location>
</feature>
<evidence type="ECO:0000256" key="6">
    <source>
        <dbReference type="SAM" id="MobiDB-lite"/>
    </source>
</evidence>
<name>A0A7V2AUM3_UNCEI</name>
<evidence type="ECO:0000256" key="1">
    <source>
        <dbReference type="ARBA" id="ARBA00008676"/>
    </source>
</evidence>
<dbReference type="Pfam" id="PF02548">
    <property type="entry name" value="Pantoate_transf"/>
    <property type="match status" value="1"/>
</dbReference>
<dbReference type="SUPFAM" id="SSF51621">
    <property type="entry name" value="Phosphoenolpyruvate/pyruvate domain"/>
    <property type="match status" value="1"/>
</dbReference>
<evidence type="ECO:0000256" key="5">
    <source>
        <dbReference type="ARBA" id="ARBA00022679"/>
    </source>
</evidence>
<evidence type="ECO:0000313" key="7">
    <source>
        <dbReference type="EMBL" id="HER43569.1"/>
    </source>
</evidence>
<comment type="caution">
    <text evidence="7">The sequence shown here is derived from an EMBL/GenBank/DDBJ whole genome shotgun (WGS) entry which is preliminary data.</text>
</comment>
<sequence length="77" mass="8325">RIPTIGIGAGLYCDGQVLVVNDLLGLHENPLPRFVKKYEELAERMREAVSAYAGEVRGGAFPGPEHSYSAGDDEGKH</sequence>
<evidence type="ECO:0000256" key="3">
    <source>
        <dbReference type="ARBA" id="ARBA00012618"/>
    </source>
</evidence>
<dbReference type="InterPro" id="IPR003700">
    <property type="entry name" value="Pantoate_hydroxy_MeTrfase"/>
</dbReference>
<organism evidence="7">
    <name type="scientific">Eiseniibacteriota bacterium</name>
    <dbReference type="NCBI Taxonomy" id="2212470"/>
    <lineage>
        <taxon>Bacteria</taxon>
        <taxon>Candidatus Eiseniibacteriota</taxon>
    </lineage>
</organism>
<dbReference type="AlphaFoldDB" id="A0A7V2AUM3"/>
<dbReference type="InterPro" id="IPR040442">
    <property type="entry name" value="Pyrv_kinase-like_dom_sf"/>
</dbReference>
<accession>A0A7V2AUM3</accession>
<evidence type="ECO:0000256" key="4">
    <source>
        <dbReference type="ARBA" id="ARBA00022655"/>
    </source>
</evidence>
<dbReference type="GO" id="GO:0003864">
    <property type="term" value="F:3-methyl-2-oxobutanoate hydroxymethyltransferase activity"/>
    <property type="evidence" value="ECO:0007669"/>
    <property type="project" value="UniProtKB-EC"/>
</dbReference>
<evidence type="ECO:0000256" key="2">
    <source>
        <dbReference type="ARBA" id="ARBA00011424"/>
    </source>
</evidence>
<dbReference type="EMBL" id="DSEC01000268">
    <property type="protein sequence ID" value="HER43569.1"/>
    <property type="molecule type" value="Genomic_DNA"/>
</dbReference>
<keyword evidence="4" id="KW-0566">Pantothenate biosynthesis</keyword>
<feature type="region of interest" description="Disordered" evidence="6">
    <location>
        <begin position="57"/>
        <end position="77"/>
    </location>
</feature>
<dbReference type="InterPro" id="IPR015813">
    <property type="entry name" value="Pyrv/PenolPyrv_kinase-like_dom"/>
</dbReference>
<comment type="similarity">
    <text evidence="1">Belongs to the PanB family.</text>
</comment>
<proteinExistence type="inferred from homology"/>
<gene>
    <name evidence="7" type="ORF">ENO08_03830</name>
</gene>
<dbReference type="Proteomes" id="UP000886069">
    <property type="component" value="Unassembled WGS sequence"/>
</dbReference>
<dbReference type="GO" id="GO:0015940">
    <property type="term" value="P:pantothenate biosynthetic process"/>
    <property type="evidence" value="ECO:0007669"/>
    <property type="project" value="UniProtKB-KW"/>
</dbReference>
<dbReference type="GO" id="GO:0000287">
    <property type="term" value="F:magnesium ion binding"/>
    <property type="evidence" value="ECO:0007669"/>
    <property type="project" value="TreeGrafter"/>
</dbReference>
<dbReference type="PANTHER" id="PTHR20881:SF0">
    <property type="entry name" value="3-METHYL-2-OXOBUTANOATE HYDROXYMETHYLTRANSFERASE"/>
    <property type="match status" value="1"/>
</dbReference>
<keyword evidence="5" id="KW-0808">Transferase</keyword>
<dbReference type="PANTHER" id="PTHR20881">
    <property type="entry name" value="3-METHYL-2-OXOBUTANOATE HYDROXYMETHYLTRANSFERASE"/>
    <property type="match status" value="1"/>
</dbReference>